<accession>A0AAX6NBG8</accession>
<feature type="transmembrane region" description="Helical" evidence="1">
    <location>
        <begin position="60"/>
        <end position="88"/>
    </location>
</feature>
<keyword evidence="1" id="KW-0812">Transmembrane</keyword>
<gene>
    <name evidence="2" type="ORF">O0Q50_18850</name>
</gene>
<evidence type="ECO:0000313" key="2">
    <source>
        <dbReference type="EMBL" id="MDU9693238.1"/>
    </source>
</evidence>
<dbReference type="Proteomes" id="UP001269400">
    <property type="component" value="Unassembled WGS sequence"/>
</dbReference>
<dbReference type="EMBL" id="JAPTGD010000002">
    <property type="protein sequence ID" value="MDU9693238.1"/>
    <property type="molecule type" value="Genomic_DNA"/>
</dbReference>
<reference evidence="2" key="2">
    <citation type="submission" date="2022-12" db="EMBL/GenBank/DDBJ databases">
        <authorList>
            <person name="Dechsakulwatana C."/>
            <person name="Rungsihiranrut A."/>
            <person name="Muangchinda C."/>
            <person name="Ningthoujam R."/>
            <person name="Klankeo P."/>
            <person name="Pinyakong O."/>
        </authorList>
    </citation>
    <scope>NUCLEOTIDE SEQUENCE</scope>
    <source>
        <strain evidence="2">TL01-2</strain>
    </source>
</reference>
<proteinExistence type="predicted"/>
<comment type="caution">
    <text evidence="2">The sequence shown here is derived from an EMBL/GenBank/DDBJ whole genome shotgun (WGS) entry which is preliminary data.</text>
</comment>
<dbReference type="RefSeq" id="WP_316910466.1">
    <property type="nucleotide sequence ID" value="NZ_JAPTGD010000002.1"/>
</dbReference>
<feature type="transmembrane region" description="Helical" evidence="1">
    <location>
        <begin position="21"/>
        <end position="48"/>
    </location>
</feature>
<keyword evidence="1" id="KW-1133">Transmembrane helix</keyword>
<reference evidence="2" key="1">
    <citation type="journal article" date="2022" name="J Environ Chem Eng">
        <title>Biodegradation of petroleum oil using a constructed nonpathogenic and heavy metal-tolerant bacterial consortium isolated from marine sponges.</title>
        <authorList>
            <person name="Dechsakulwatana C."/>
            <person name="Rungsihiranrut A."/>
            <person name="Muangchinda C."/>
            <person name="Ningthoujam R."/>
            <person name="Klankeo P."/>
            <person name="Pinyakong O."/>
        </authorList>
    </citation>
    <scope>NUCLEOTIDE SEQUENCE</scope>
    <source>
        <strain evidence="2">TL01-2</strain>
    </source>
</reference>
<keyword evidence="1" id="KW-0472">Membrane</keyword>
<name>A0AAX6NBG8_PRIAR</name>
<dbReference type="AlphaFoldDB" id="A0AAX6NBG8"/>
<protein>
    <submittedName>
        <fullName evidence="2">Uncharacterized protein</fullName>
    </submittedName>
</protein>
<evidence type="ECO:0000313" key="3">
    <source>
        <dbReference type="Proteomes" id="UP001269400"/>
    </source>
</evidence>
<evidence type="ECO:0000256" key="1">
    <source>
        <dbReference type="SAM" id="Phobius"/>
    </source>
</evidence>
<organism evidence="2 3">
    <name type="scientific">Priestia aryabhattai</name>
    <name type="common">Bacillus aryabhattai</name>
    <dbReference type="NCBI Taxonomy" id="412384"/>
    <lineage>
        <taxon>Bacteria</taxon>
        <taxon>Bacillati</taxon>
        <taxon>Bacillota</taxon>
        <taxon>Bacilli</taxon>
        <taxon>Bacillales</taxon>
        <taxon>Bacillaceae</taxon>
        <taxon>Priestia</taxon>
    </lineage>
</organism>
<sequence length="100" mass="11079">MISSFLKWVSGISEAFLGIPLYGGLFILSLGWSPLIAMLVLHIVTLIFSTKENSRYYGSIFGIVTSLLGWIPILGMLLHIICGFLLIWDAYNSSKKKALV</sequence>